<evidence type="ECO:0000256" key="1">
    <source>
        <dbReference type="SAM" id="Phobius"/>
    </source>
</evidence>
<feature type="transmembrane region" description="Helical" evidence="1">
    <location>
        <begin position="29"/>
        <end position="53"/>
    </location>
</feature>
<dbReference type="Proteomes" id="UP001201812">
    <property type="component" value="Unassembled WGS sequence"/>
</dbReference>
<comment type="caution">
    <text evidence="2">The sequence shown here is derived from an EMBL/GenBank/DDBJ whole genome shotgun (WGS) entry which is preliminary data.</text>
</comment>
<name>A0AAD4N6M0_9BILA</name>
<sequence>MNSSVTPGVITTSTEAATELVPYGHPFRIFGAIIIGVLSVLSLFFNFLLQFIFIRNWAQYKQSSFLILFGEGILIYSLTIIDTISYYGSLLFAFLMAINRTTMFFLKSLNDRLFEVPRIYWTIGGTWLLVLFTPISLYTSGCFKIFDISAVYLQVNCQSTSLTYIIRQFWNYVKRLLPVVVLIMYMAIFFYVYRMSKSLTVTTSDSERGIQKKQRGIIFQSFLIVGVLEARDLVLHGLPLLFPDAEKTIYLNVAHECIYIFSSTLTAIVVLIWNSEVRAHWIGIVCCKLSIHPKPPPTLTVNVSNSEDTHSVRELVLYAGAFEMCLPIHRRRHRPSCSVYRAVGAVIASKQIKDKEW</sequence>
<dbReference type="SUPFAM" id="SSF81321">
    <property type="entry name" value="Family A G protein-coupled receptor-like"/>
    <property type="match status" value="1"/>
</dbReference>
<dbReference type="PANTHER" id="PTHR22718:SF25">
    <property type="entry name" value="G-PROTEIN COUPLED RECEPTORS FAMILY 1 PROFILE DOMAIN-CONTAINING PROTEIN"/>
    <property type="match status" value="1"/>
</dbReference>
<keyword evidence="3" id="KW-1185">Reference proteome</keyword>
<proteinExistence type="predicted"/>
<dbReference type="EMBL" id="JAKKPZ010000015">
    <property type="protein sequence ID" value="KAI1713471.1"/>
    <property type="molecule type" value="Genomic_DNA"/>
</dbReference>
<gene>
    <name evidence="2" type="ORF">DdX_08986</name>
</gene>
<reference evidence="2" key="1">
    <citation type="submission" date="2022-01" db="EMBL/GenBank/DDBJ databases">
        <title>Genome Sequence Resource for Two Populations of Ditylenchus destructor, the Migratory Endoparasitic Phytonematode.</title>
        <authorList>
            <person name="Zhang H."/>
            <person name="Lin R."/>
            <person name="Xie B."/>
        </authorList>
    </citation>
    <scope>NUCLEOTIDE SEQUENCE</scope>
    <source>
        <strain evidence="2">BazhouSP</strain>
    </source>
</reference>
<dbReference type="Pfam" id="PF04789">
    <property type="entry name" value="DUF621"/>
    <property type="match status" value="1"/>
</dbReference>
<evidence type="ECO:0008006" key="4">
    <source>
        <dbReference type="Google" id="ProtNLM"/>
    </source>
</evidence>
<keyword evidence="1" id="KW-0812">Transmembrane</keyword>
<keyword evidence="1" id="KW-0472">Membrane</keyword>
<feature type="transmembrane region" description="Helical" evidence="1">
    <location>
        <begin position="65"/>
        <end position="98"/>
    </location>
</feature>
<evidence type="ECO:0000313" key="3">
    <source>
        <dbReference type="Proteomes" id="UP001201812"/>
    </source>
</evidence>
<feature type="transmembrane region" description="Helical" evidence="1">
    <location>
        <begin position="249"/>
        <end position="273"/>
    </location>
</feature>
<dbReference type="PANTHER" id="PTHR22718">
    <property type="entry name" value="SERPENTINE RECEPTOR, CLASS X"/>
    <property type="match status" value="1"/>
</dbReference>
<feature type="transmembrane region" description="Helical" evidence="1">
    <location>
        <begin position="118"/>
        <end position="138"/>
    </location>
</feature>
<keyword evidence="1" id="KW-1133">Transmembrane helix</keyword>
<feature type="transmembrane region" description="Helical" evidence="1">
    <location>
        <begin position="176"/>
        <end position="196"/>
    </location>
</feature>
<dbReference type="InterPro" id="IPR006874">
    <property type="entry name" value="DUF621"/>
</dbReference>
<protein>
    <recommendedName>
        <fullName evidence="4">G-protein coupled receptors family 1 profile domain-containing protein</fullName>
    </recommendedName>
</protein>
<dbReference type="AlphaFoldDB" id="A0AAD4N6M0"/>
<evidence type="ECO:0000313" key="2">
    <source>
        <dbReference type="EMBL" id="KAI1713471.1"/>
    </source>
</evidence>
<accession>A0AAD4N6M0</accession>
<organism evidence="2 3">
    <name type="scientific">Ditylenchus destructor</name>
    <dbReference type="NCBI Taxonomy" id="166010"/>
    <lineage>
        <taxon>Eukaryota</taxon>
        <taxon>Metazoa</taxon>
        <taxon>Ecdysozoa</taxon>
        <taxon>Nematoda</taxon>
        <taxon>Chromadorea</taxon>
        <taxon>Rhabditida</taxon>
        <taxon>Tylenchina</taxon>
        <taxon>Tylenchomorpha</taxon>
        <taxon>Sphaerularioidea</taxon>
        <taxon>Anguinidae</taxon>
        <taxon>Anguininae</taxon>
        <taxon>Ditylenchus</taxon>
    </lineage>
</organism>
<dbReference type="Gene3D" id="1.20.1070.10">
    <property type="entry name" value="Rhodopsin 7-helix transmembrane proteins"/>
    <property type="match status" value="1"/>
</dbReference>